<proteinExistence type="predicted"/>
<evidence type="ECO:0000256" key="1">
    <source>
        <dbReference type="SAM" id="Coils"/>
    </source>
</evidence>
<reference evidence="3" key="1">
    <citation type="submission" date="2018-07" db="EMBL/GenBank/DDBJ databases">
        <title>Molecular characterization of fig mosaic virus isolates in Iran.</title>
        <authorList>
            <person name="Alishiri A."/>
            <person name="Rakhshandehroo F."/>
            <person name="Salehi Jouzani G."/>
        </authorList>
    </citation>
    <scope>NUCLEOTIDE SEQUENCE</scope>
    <source>
        <strain evidence="3">S6</strain>
    </source>
</reference>
<keyword evidence="1" id="KW-0175">Coiled coil</keyword>
<evidence type="ECO:0000313" key="3">
    <source>
        <dbReference type="EMBL" id="QBI22248.1"/>
    </source>
</evidence>
<feature type="domain" description="p55 C-terminal" evidence="2">
    <location>
        <begin position="345"/>
        <end position="423"/>
    </location>
</feature>
<organism evidence="3">
    <name type="scientific">Emaravirus fici</name>
    <dbReference type="NCBI Taxonomy" id="1980427"/>
    <lineage>
        <taxon>Viruses</taxon>
        <taxon>Riboviria</taxon>
        <taxon>Orthornavirae</taxon>
        <taxon>Negarnaviricota</taxon>
        <taxon>Polyploviricotina</taxon>
        <taxon>Bunyaviricetes</taxon>
        <taxon>Elliovirales</taxon>
        <taxon>Fimoviridae</taxon>
        <taxon>Emaravirus</taxon>
    </lineage>
</organism>
<dbReference type="Pfam" id="PF21705">
    <property type="entry name" value="p55_CTD"/>
    <property type="match status" value="1"/>
</dbReference>
<dbReference type="InterPro" id="IPR048854">
    <property type="entry name" value="p55_CTD"/>
</dbReference>
<name>A0A481U6J5_9VIRU</name>
<accession>A0A481U6J5</accession>
<protein>
    <recommendedName>
        <fullName evidence="2">p55 C-terminal domain-containing protein</fullName>
    </recommendedName>
</protein>
<feature type="coiled-coil region" evidence="1">
    <location>
        <begin position="442"/>
        <end position="469"/>
    </location>
</feature>
<evidence type="ECO:0000259" key="2">
    <source>
        <dbReference type="Pfam" id="PF21705"/>
    </source>
</evidence>
<dbReference type="EMBL" id="MH569175">
    <property type="protein sequence ID" value="QBI22248.1"/>
    <property type="molecule type" value="Viral_cRNA"/>
</dbReference>
<sequence length="511" mass="60551">MDKVTPYVSCETGEYDFTKYEKVKDNDQIGLRKHAFNYIKDLFNNCTCIQKKFFYGEPNYRSQHMMPGYDSKIIHLVIDDEIPIAAPVIHKKGKMGFRFKIHVFTPTELAALKGMIYNFVIENYREKDTKNMIYGNYKTINGYVNYFFMIEIHNWDWLIEETKNQWKDIMSSSLLVGDETIKKHYDSMRPFYYEIVRKEKHIKSIYKFFEDNAHLTGHIYPSIYGKVKHHNHMVMKYVRLHLQKCYQKKDFSIKFDKDDIDPVDIYHDKDIDVDASNAIFCDVTIQLLDQTIKESELNILKKSIVELIQDKKTLTDEVIKKVDDINIDSTSDTEYIKHLPTENKFEDIFYYGLPEDSSTVIQHLDVAMKRTITCEDDIDDVDYIQSFPFKRSYKVDTFRVLKQKNDTIRISPLTLNYICLYMYMCQLASFRAGYRDMDSLKKKRLEMARDFAKLNIANLRENLNDLHKKGKSCPSGNYIQVYLEFKTFNRICDASSRYVRWLNINLLSGSI</sequence>